<keyword evidence="8 10" id="KW-0472">Membrane</keyword>
<dbReference type="SUPFAM" id="SSF56954">
    <property type="entry name" value="Outer membrane efflux proteins (OEP)"/>
    <property type="match status" value="1"/>
</dbReference>
<protein>
    <submittedName>
        <fullName evidence="13">Hemolysin D</fullName>
    </submittedName>
</protein>
<evidence type="ECO:0000256" key="6">
    <source>
        <dbReference type="ARBA" id="ARBA00022692"/>
    </source>
</evidence>
<keyword evidence="4" id="KW-1003">Cell membrane</keyword>
<evidence type="ECO:0000259" key="11">
    <source>
        <dbReference type="Pfam" id="PF25994"/>
    </source>
</evidence>
<evidence type="ECO:0000256" key="1">
    <source>
        <dbReference type="ARBA" id="ARBA00004377"/>
    </source>
</evidence>
<dbReference type="RefSeq" id="WP_149736418.1">
    <property type="nucleotide sequence ID" value="NZ_FQZD01000059.1"/>
</dbReference>
<dbReference type="AlphaFoldDB" id="A0A1M6NV75"/>
<keyword evidence="6 10" id="KW-0812">Transmembrane</keyword>
<dbReference type="Pfam" id="PF25994">
    <property type="entry name" value="HH_AprE"/>
    <property type="match status" value="1"/>
</dbReference>
<proteinExistence type="inferred from homology"/>
<dbReference type="InterPro" id="IPR058982">
    <property type="entry name" value="Beta-barrel_AprE"/>
</dbReference>
<feature type="coiled-coil region" evidence="9">
    <location>
        <begin position="132"/>
        <end position="216"/>
    </location>
</feature>
<dbReference type="PANTHER" id="PTHR30386:SF27">
    <property type="entry name" value="MEMBRANE FUSION PROTEIN (MFP) FAMILY PROTEIN"/>
    <property type="match status" value="1"/>
</dbReference>
<dbReference type="Gene3D" id="1.10.287.470">
    <property type="entry name" value="Helix hairpin bin"/>
    <property type="match status" value="1"/>
</dbReference>
<dbReference type="Pfam" id="PF26002">
    <property type="entry name" value="Beta-barrel_AprE"/>
    <property type="match status" value="1"/>
</dbReference>
<sequence length="466" mass="52067">MRIIKLGCWIRDKLVNIKAGKKHCKENEKLSQSELEFLPAALEIVETPPSPLGRAIVWLLVILFVIAIFWAYFGHVDEVAVAPGKVIPSGYTKTIQAFDTGVVKSIHVKDGSKVQPGDVLIELDTTITAADLARLTKEQAYYQLEIKRLLAEQMGRSFVPEQSASANPQDVQYQMQLYNSRMEEQQAKVAAAQQAVNQAQAALETAQATKQKLAMQLEIAVHREGAMKSLAEMGAVGEFQYLDYKDRLNNIQQDLSAQSSEIVKANHSLLQSMETLHGIVGEHETDIMTKLVEDRRQLQSIQEEISKAEEKHRLSTITAPITGTVQQLAVHTVGGVVTPAQVLMLIVPEGEQMEIEVWVPNKDVGFVYAGQSAEIKVETFNFQKYGTLDATLVEISSDAVEDKDKGLVYRALLRTDVNYFALADDRVVYLSPGMAVTAEVKTRKKRIIEYFTDPFIKYRSEGLRER</sequence>
<dbReference type="Gene3D" id="2.40.30.170">
    <property type="match status" value="1"/>
</dbReference>
<dbReference type="InterPro" id="IPR011053">
    <property type="entry name" value="Single_hybrid_motif"/>
</dbReference>
<evidence type="ECO:0000256" key="10">
    <source>
        <dbReference type="SAM" id="Phobius"/>
    </source>
</evidence>
<keyword evidence="3" id="KW-0813">Transport</keyword>
<dbReference type="InterPro" id="IPR050739">
    <property type="entry name" value="MFP"/>
</dbReference>
<feature type="domain" description="AprE-like beta-barrel" evidence="12">
    <location>
        <begin position="354"/>
        <end position="443"/>
    </location>
</feature>
<reference evidence="13 14" key="1">
    <citation type="submission" date="2016-11" db="EMBL/GenBank/DDBJ databases">
        <authorList>
            <person name="Varghese N."/>
            <person name="Submissions S."/>
        </authorList>
    </citation>
    <scope>NUCLEOTIDE SEQUENCE [LARGE SCALE GENOMIC DNA]</scope>
    <source>
        <strain evidence="13 14">DSM 15287</strain>
    </source>
</reference>
<evidence type="ECO:0000313" key="13">
    <source>
        <dbReference type="EMBL" id="SHJ99542.1"/>
    </source>
</evidence>
<evidence type="ECO:0000256" key="5">
    <source>
        <dbReference type="ARBA" id="ARBA00022519"/>
    </source>
</evidence>
<dbReference type="NCBIfam" id="TIGR01843">
    <property type="entry name" value="type_I_hlyD"/>
    <property type="match status" value="1"/>
</dbReference>
<keyword evidence="5" id="KW-0997">Cell inner membrane</keyword>
<evidence type="ECO:0000313" key="14">
    <source>
        <dbReference type="Proteomes" id="UP000322917"/>
    </source>
</evidence>
<dbReference type="Proteomes" id="UP000322917">
    <property type="component" value="Unassembled WGS sequence"/>
</dbReference>
<name>A0A1M6NV75_9FIRM</name>
<evidence type="ECO:0000256" key="3">
    <source>
        <dbReference type="ARBA" id="ARBA00022448"/>
    </source>
</evidence>
<dbReference type="InterPro" id="IPR010129">
    <property type="entry name" value="T1SS_HlyD"/>
</dbReference>
<evidence type="ECO:0000256" key="7">
    <source>
        <dbReference type="ARBA" id="ARBA00022989"/>
    </source>
</evidence>
<gene>
    <name evidence="13" type="ORF">SAMN02745170_03876</name>
</gene>
<evidence type="ECO:0000256" key="8">
    <source>
        <dbReference type="ARBA" id="ARBA00023136"/>
    </source>
</evidence>
<dbReference type="GO" id="GO:0015031">
    <property type="term" value="P:protein transport"/>
    <property type="evidence" value="ECO:0007669"/>
    <property type="project" value="InterPro"/>
</dbReference>
<keyword evidence="7 10" id="KW-1133">Transmembrane helix</keyword>
<dbReference type="OrthoDB" id="9810980at2"/>
<dbReference type="InterPro" id="IPR058781">
    <property type="entry name" value="HH_AprE-like"/>
</dbReference>
<dbReference type="PANTHER" id="PTHR30386">
    <property type="entry name" value="MEMBRANE FUSION SUBUNIT OF EMRAB-TOLC MULTIDRUG EFFLUX PUMP"/>
    <property type="match status" value="1"/>
</dbReference>
<comment type="similarity">
    <text evidence="2">Belongs to the membrane fusion protein (MFP) (TC 8.A.1) family.</text>
</comment>
<evidence type="ECO:0000256" key="9">
    <source>
        <dbReference type="SAM" id="Coils"/>
    </source>
</evidence>
<feature type="domain" description="AprE-like long alpha-helical hairpin" evidence="11">
    <location>
        <begin position="129"/>
        <end position="310"/>
    </location>
</feature>
<dbReference type="Gene3D" id="2.40.50.100">
    <property type="match status" value="1"/>
</dbReference>
<keyword evidence="9" id="KW-0175">Coiled coil</keyword>
<organism evidence="13 14">
    <name type="scientific">Propionispora hippei DSM 15287</name>
    <dbReference type="NCBI Taxonomy" id="1123003"/>
    <lineage>
        <taxon>Bacteria</taxon>
        <taxon>Bacillati</taxon>
        <taxon>Bacillota</taxon>
        <taxon>Negativicutes</taxon>
        <taxon>Selenomonadales</taxon>
        <taxon>Sporomusaceae</taxon>
        <taxon>Propionispora</taxon>
    </lineage>
</organism>
<keyword evidence="14" id="KW-1185">Reference proteome</keyword>
<evidence type="ECO:0000256" key="4">
    <source>
        <dbReference type="ARBA" id="ARBA00022475"/>
    </source>
</evidence>
<comment type="subcellular location">
    <subcellularLocation>
        <location evidence="1">Cell inner membrane</location>
        <topology evidence="1">Single-pass membrane protein</topology>
    </subcellularLocation>
</comment>
<dbReference type="PRINTS" id="PR01490">
    <property type="entry name" value="RTXTOXIND"/>
</dbReference>
<feature type="transmembrane region" description="Helical" evidence="10">
    <location>
        <begin position="55"/>
        <end position="73"/>
    </location>
</feature>
<dbReference type="EMBL" id="FQZD01000059">
    <property type="protein sequence ID" value="SHJ99542.1"/>
    <property type="molecule type" value="Genomic_DNA"/>
</dbReference>
<dbReference type="GO" id="GO:0005886">
    <property type="term" value="C:plasma membrane"/>
    <property type="evidence" value="ECO:0007669"/>
    <property type="project" value="UniProtKB-SubCell"/>
</dbReference>
<evidence type="ECO:0000259" key="12">
    <source>
        <dbReference type="Pfam" id="PF26002"/>
    </source>
</evidence>
<accession>A0A1M6NV75</accession>
<dbReference type="SUPFAM" id="SSF51230">
    <property type="entry name" value="Single hybrid motif"/>
    <property type="match status" value="1"/>
</dbReference>
<evidence type="ECO:0000256" key="2">
    <source>
        <dbReference type="ARBA" id="ARBA00009477"/>
    </source>
</evidence>